<dbReference type="PANTHER" id="PTHR47894">
    <property type="entry name" value="HTH-TYPE TRANSCRIPTIONAL REGULATOR GADX"/>
    <property type="match status" value="1"/>
</dbReference>
<dbReference type="InterPro" id="IPR018060">
    <property type="entry name" value="HTH_AraC"/>
</dbReference>
<dbReference type="InterPro" id="IPR009057">
    <property type="entry name" value="Homeodomain-like_sf"/>
</dbReference>
<comment type="caution">
    <text evidence="5">The sequence shown here is derived from an EMBL/GenBank/DDBJ whole genome shotgun (WGS) entry which is preliminary data.</text>
</comment>
<dbReference type="PATRIC" id="fig|1056511.3.peg.1340"/>
<evidence type="ECO:0000256" key="3">
    <source>
        <dbReference type="ARBA" id="ARBA00023163"/>
    </source>
</evidence>
<keyword evidence="2 5" id="KW-0238">DNA-binding</keyword>
<feature type="domain" description="HTH araC/xylS-type" evidence="4">
    <location>
        <begin position="255"/>
        <end position="336"/>
    </location>
</feature>
<accession>L8JHB3</accession>
<dbReference type="Pfam" id="PF12625">
    <property type="entry name" value="Arabinose_bd"/>
    <property type="match status" value="1"/>
</dbReference>
<dbReference type="EMBL" id="AMZO01000006">
    <property type="protein sequence ID" value="ELR66812.1"/>
    <property type="molecule type" value="Genomic_DNA"/>
</dbReference>
<dbReference type="InterPro" id="IPR032687">
    <property type="entry name" value="AraC-type_N"/>
</dbReference>
<proteinExistence type="predicted"/>
<evidence type="ECO:0000259" key="4">
    <source>
        <dbReference type="PROSITE" id="PS01124"/>
    </source>
</evidence>
<dbReference type="Pfam" id="PF12833">
    <property type="entry name" value="HTH_18"/>
    <property type="match status" value="1"/>
</dbReference>
<keyword evidence="3" id="KW-0804">Transcription</keyword>
<dbReference type="OrthoDB" id="6252225at2"/>
<name>L8JHB3_9GAMM</name>
<dbReference type="Gene3D" id="1.10.10.60">
    <property type="entry name" value="Homeodomain-like"/>
    <property type="match status" value="1"/>
</dbReference>
<evidence type="ECO:0000256" key="2">
    <source>
        <dbReference type="ARBA" id="ARBA00023125"/>
    </source>
</evidence>
<dbReference type="PROSITE" id="PS01124">
    <property type="entry name" value="HTH_ARAC_FAMILY_2"/>
    <property type="match status" value="1"/>
</dbReference>
<keyword evidence="6" id="KW-1185">Reference proteome</keyword>
<gene>
    <name evidence="5" type="ORF">C942_04511</name>
</gene>
<dbReference type="GO" id="GO:0000976">
    <property type="term" value="F:transcription cis-regulatory region binding"/>
    <property type="evidence" value="ECO:0007669"/>
    <property type="project" value="TreeGrafter"/>
</dbReference>
<dbReference type="SMART" id="SM00342">
    <property type="entry name" value="HTH_ARAC"/>
    <property type="match status" value="1"/>
</dbReference>
<evidence type="ECO:0000256" key="1">
    <source>
        <dbReference type="ARBA" id="ARBA00023015"/>
    </source>
</evidence>
<organism evidence="5 6">
    <name type="scientific">Photobacterium marinum</name>
    <dbReference type="NCBI Taxonomy" id="1056511"/>
    <lineage>
        <taxon>Bacteria</taxon>
        <taxon>Pseudomonadati</taxon>
        <taxon>Pseudomonadota</taxon>
        <taxon>Gammaproteobacteria</taxon>
        <taxon>Vibrionales</taxon>
        <taxon>Vibrionaceae</taxon>
        <taxon>Photobacterium</taxon>
    </lineage>
</organism>
<dbReference type="PANTHER" id="PTHR47894:SF4">
    <property type="entry name" value="HTH-TYPE TRANSCRIPTIONAL REGULATOR GADX"/>
    <property type="match status" value="1"/>
</dbReference>
<sequence length="343" mass="39736">MKSTTPKLDISFIRSIFMKPVSAGLKKRYGIVPEELSIPAKIVSEPMCLVPFIDVQGWMEVLEDRIGDPAYMVEIAEYLKFDNMGYFGDWFLSSPDLALAFRRINYGTSCLQSGVSFHGEQSGKIIKWTYENHFSQGRGRLHDSLRVAAMFYNTLKHFMGDDYNPKHVEISGPRCGDGQVEAFFGCDVQWNAPMTKVWLDISILEHGSAKPFIPRRPMLVSNFQLDEFLNMPQPHDTAKIMYEMVNYARYYGFPNIDFVAERFQVSRQQLQRRLHALGWNFTNITNYVLCNQAIKYMLDDMEIKDIARELGYNNVQSFSKAFQRQRGLTPTQYKDRLLERSQS</sequence>
<dbReference type="AlphaFoldDB" id="L8JHB3"/>
<dbReference type="GO" id="GO:0003700">
    <property type="term" value="F:DNA-binding transcription factor activity"/>
    <property type="evidence" value="ECO:0007669"/>
    <property type="project" value="InterPro"/>
</dbReference>
<dbReference type="RefSeq" id="WP_007463806.1">
    <property type="nucleotide sequence ID" value="NZ_AMZO01000006.1"/>
</dbReference>
<evidence type="ECO:0000313" key="5">
    <source>
        <dbReference type="EMBL" id="ELR66812.1"/>
    </source>
</evidence>
<reference evidence="5 6" key="1">
    <citation type="submission" date="2012-12" db="EMBL/GenBank/DDBJ databases">
        <title>Genome Assembly of Photobacterium sp. AK15.</title>
        <authorList>
            <person name="Khatri I."/>
            <person name="Vaidya B."/>
            <person name="Srinivas T.N.R."/>
            <person name="Subramanian S."/>
            <person name="Pinnaka A."/>
        </authorList>
    </citation>
    <scope>NUCLEOTIDE SEQUENCE [LARGE SCALE GENOMIC DNA]</scope>
    <source>
        <strain evidence="5 6">AK15</strain>
    </source>
</reference>
<keyword evidence="1" id="KW-0805">Transcription regulation</keyword>
<dbReference type="PRINTS" id="PR00032">
    <property type="entry name" value="HTHARAC"/>
</dbReference>
<evidence type="ECO:0000313" key="6">
    <source>
        <dbReference type="Proteomes" id="UP000011134"/>
    </source>
</evidence>
<dbReference type="SUPFAM" id="SSF46689">
    <property type="entry name" value="Homeodomain-like"/>
    <property type="match status" value="1"/>
</dbReference>
<dbReference type="InterPro" id="IPR020449">
    <property type="entry name" value="Tscrpt_reg_AraC-type_HTH"/>
</dbReference>
<protein>
    <submittedName>
        <fullName evidence="5">AraC-type DNA-binding domain-containing protein</fullName>
    </submittedName>
</protein>
<dbReference type="Proteomes" id="UP000011134">
    <property type="component" value="Unassembled WGS sequence"/>
</dbReference>
<dbReference type="GO" id="GO:0005829">
    <property type="term" value="C:cytosol"/>
    <property type="evidence" value="ECO:0007669"/>
    <property type="project" value="TreeGrafter"/>
</dbReference>